<organism evidence="8 9">
    <name type="scientific">Marilutibacter chinensis</name>
    <dbReference type="NCBI Taxonomy" id="2912247"/>
    <lineage>
        <taxon>Bacteria</taxon>
        <taxon>Pseudomonadati</taxon>
        <taxon>Pseudomonadota</taxon>
        <taxon>Gammaproteobacteria</taxon>
        <taxon>Lysobacterales</taxon>
        <taxon>Lysobacteraceae</taxon>
        <taxon>Marilutibacter</taxon>
    </lineage>
</organism>
<keyword evidence="1 6" id="KW-0963">Cytoplasm</keyword>
<protein>
    <recommendedName>
        <fullName evidence="6">tRNA (cytidine(34)-2'-O)-methyltransferase</fullName>
        <ecNumber evidence="6">2.1.1.207</ecNumber>
    </recommendedName>
    <alternativeName>
        <fullName evidence="6">tRNA (cytidine/uridine-2'-O-)-methyltransferase TrmL</fullName>
    </alternativeName>
</protein>
<dbReference type="PIRSF" id="PIRSF029256">
    <property type="entry name" value="SpoU_TrmH_prd"/>
    <property type="match status" value="1"/>
</dbReference>
<feature type="binding site" evidence="6">
    <location>
        <position position="127"/>
    </location>
    <ligand>
        <name>S-adenosyl-L-methionine</name>
        <dbReference type="ChEBI" id="CHEBI:59789"/>
    </ligand>
</feature>
<keyword evidence="9" id="KW-1185">Reference proteome</keyword>
<reference evidence="8 9" key="3">
    <citation type="submission" date="2022-01" db="EMBL/GenBank/DDBJ databases">
        <authorList>
            <person name="Zhou L.Y."/>
        </authorList>
    </citation>
    <scope>NUCLEOTIDE SEQUENCE [LARGE SCALE GENOMIC DNA]</scope>
    <source>
        <strain evidence="8 9">TLK-CK17</strain>
    </source>
</reference>
<dbReference type="EC" id="2.1.1.207" evidence="6"/>
<dbReference type="HAMAP" id="MF_01885">
    <property type="entry name" value="tRNA_methyltr_TrmL"/>
    <property type="match status" value="1"/>
</dbReference>
<feature type="domain" description="tRNA/rRNA methyltransferase SpoU type" evidence="7">
    <location>
        <begin position="3"/>
        <end position="146"/>
    </location>
</feature>
<proteinExistence type="inferred from homology"/>
<evidence type="ECO:0000256" key="1">
    <source>
        <dbReference type="ARBA" id="ARBA00022490"/>
    </source>
</evidence>
<name>A0ABS9HVV1_9GAMM</name>
<dbReference type="Gene3D" id="3.40.1280.10">
    <property type="match status" value="1"/>
</dbReference>
<dbReference type="InterPro" id="IPR029028">
    <property type="entry name" value="Alpha/beta_knot_MTases"/>
</dbReference>
<evidence type="ECO:0000256" key="3">
    <source>
        <dbReference type="ARBA" id="ARBA00022679"/>
    </source>
</evidence>
<evidence type="ECO:0000256" key="6">
    <source>
        <dbReference type="HAMAP-Rule" id="MF_01885"/>
    </source>
</evidence>
<comment type="similarity">
    <text evidence="6">Belongs to the class IV-like SAM-binding methyltransferase superfamily. RNA methyltransferase TrmH family. TrmL subfamily.</text>
</comment>
<dbReference type="PANTHER" id="PTHR42971">
    <property type="entry name" value="TRNA (CYTIDINE(34)-2'-O)-METHYLTRANSFERASE"/>
    <property type="match status" value="1"/>
</dbReference>
<evidence type="ECO:0000256" key="2">
    <source>
        <dbReference type="ARBA" id="ARBA00022603"/>
    </source>
</evidence>
<comment type="catalytic activity">
    <reaction evidence="6">
        <text>5-carboxymethylaminomethyluridine(34) in tRNA(Leu) + S-adenosyl-L-methionine = 5-carboxymethylaminomethyl-2'-O-methyluridine(34) in tRNA(Leu) + S-adenosyl-L-homocysteine + H(+)</text>
        <dbReference type="Rhea" id="RHEA:43088"/>
        <dbReference type="Rhea" id="RHEA-COMP:10333"/>
        <dbReference type="Rhea" id="RHEA-COMP:10334"/>
        <dbReference type="ChEBI" id="CHEBI:15378"/>
        <dbReference type="ChEBI" id="CHEBI:57856"/>
        <dbReference type="ChEBI" id="CHEBI:59789"/>
        <dbReference type="ChEBI" id="CHEBI:74508"/>
        <dbReference type="ChEBI" id="CHEBI:74511"/>
        <dbReference type="EC" id="2.1.1.207"/>
    </reaction>
</comment>
<evidence type="ECO:0000256" key="5">
    <source>
        <dbReference type="ARBA" id="ARBA00022694"/>
    </source>
</evidence>
<feature type="binding site" evidence="6">
    <location>
        <position position="105"/>
    </location>
    <ligand>
        <name>S-adenosyl-L-methionine</name>
        <dbReference type="ChEBI" id="CHEBI:59789"/>
    </ligand>
</feature>
<dbReference type="Pfam" id="PF00588">
    <property type="entry name" value="SpoU_methylase"/>
    <property type="match status" value="1"/>
</dbReference>
<dbReference type="EMBL" id="JAKJPO010000009">
    <property type="protein sequence ID" value="MCF7222833.1"/>
    <property type="molecule type" value="Genomic_DNA"/>
</dbReference>
<dbReference type="CDD" id="cd18094">
    <property type="entry name" value="SpoU-like_TrmL"/>
    <property type="match status" value="1"/>
</dbReference>
<dbReference type="SUPFAM" id="SSF75217">
    <property type="entry name" value="alpha/beta knot"/>
    <property type="match status" value="1"/>
</dbReference>
<reference evidence="8 9" key="2">
    <citation type="submission" date="2022-01" db="EMBL/GenBank/DDBJ databases">
        <title>Lysobacter chinensis sp. nov., a bacterium isolated from cow dung compost.</title>
        <authorList>
            <person name="Liu Y."/>
        </authorList>
    </citation>
    <scope>NUCLEOTIDE SEQUENCE [LARGE SCALE GENOMIC DNA]</scope>
    <source>
        <strain evidence="8 9">TLK-CK17</strain>
    </source>
</reference>
<comment type="function">
    <text evidence="6">Methylates the ribose at the nucleotide 34 wobble position in the two leucyl isoacceptors tRNA(Leu)(CmAA) and tRNA(Leu)(cmnm5UmAA). Catalyzes the methyl transfer from S-adenosyl-L-methionine to the 2'-OH of the wobble nucleotide.</text>
</comment>
<sequence>MFDVILYQPEIPPNTGNVIRLCANTGARLHLVAPLGFDMDDRQLRRAGLDYHEYATVQVHDGLDAALAAIALANGAVPRLFALSTRGRTRFDTPRYAAGDAFLFGPETRGLPDAVLDALPAPQRLRLPMRPGNRSLNLSNSVAVVVFEAWRQHGFDGGG</sequence>
<dbReference type="InterPro" id="IPR001537">
    <property type="entry name" value="SpoU_MeTrfase"/>
</dbReference>
<evidence type="ECO:0000313" key="9">
    <source>
        <dbReference type="Proteomes" id="UP001430796"/>
    </source>
</evidence>
<evidence type="ECO:0000259" key="7">
    <source>
        <dbReference type="Pfam" id="PF00588"/>
    </source>
</evidence>
<dbReference type="InterPro" id="IPR029026">
    <property type="entry name" value="tRNA_m1G_MTases_N"/>
</dbReference>
<evidence type="ECO:0000313" key="8">
    <source>
        <dbReference type="EMBL" id="MCF7222833.1"/>
    </source>
</evidence>
<reference evidence="9" key="1">
    <citation type="submission" date="2022-01" db="EMBL/GenBank/DDBJ databases">
        <title>Lysobacter chinensis sp. nov., a bacterium isolated from cow dung compost.</title>
        <authorList>
            <person name="Zhou L.Y."/>
        </authorList>
    </citation>
    <scope>NUCLEOTIDE SEQUENCE [LARGE SCALE GENOMIC DNA]</scope>
    <source>
        <strain evidence="9">TLK-CK17</strain>
    </source>
</reference>
<accession>A0ABS9HVV1</accession>
<keyword evidence="4 6" id="KW-0949">S-adenosyl-L-methionine</keyword>
<dbReference type="Proteomes" id="UP001430796">
    <property type="component" value="Unassembled WGS sequence"/>
</dbReference>
<feature type="binding site" evidence="6">
    <location>
        <position position="135"/>
    </location>
    <ligand>
        <name>S-adenosyl-L-methionine</name>
        <dbReference type="ChEBI" id="CHEBI:59789"/>
    </ligand>
</feature>
<keyword evidence="5 6" id="KW-0819">tRNA processing</keyword>
<comment type="subcellular location">
    <subcellularLocation>
        <location evidence="6">Cytoplasm</location>
    </subcellularLocation>
</comment>
<dbReference type="InterPro" id="IPR016914">
    <property type="entry name" value="TrmL"/>
</dbReference>
<comment type="caution">
    <text evidence="8">The sequence shown here is derived from an EMBL/GenBank/DDBJ whole genome shotgun (WGS) entry which is preliminary data.</text>
</comment>
<evidence type="ECO:0000256" key="4">
    <source>
        <dbReference type="ARBA" id="ARBA00022691"/>
    </source>
</evidence>
<gene>
    <name evidence="6" type="primary">trmL</name>
    <name evidence="8" type="ORF">L3V18_13735</name>
</gene>
<feature type="binding site" evidence="6">
    <location>
        <position position="83"/>
    </location>
    <ligand>
        <name>S-adenosyl-L-methionine</name>
        <dbReference type="ChEBI" id="CHEBI:59789"/>
    </ligand>
</feature>
<keyword evidence="2 6" id="KW-0489">Methyltransferase</keyword>
<dbReference type="PANTHER" id="PTHR42971:SF1">
    <property type="entry name" value="TRNA (CYTIDINE(34)-2'-O)-METHYLTRANSFERASE"/>
    <property type="match status" value="1"/>
</dbReference>
<comment type="subunit">
    <text evidence="6">Homodimer.</text>
</comment>
<comment type="catalytic activity">
    <reaction evidence="6">
        <text>cytidine(34) in tRNA + S-adenosyl-L-methionine = 2'-O-methylcytidine(34) in tRNA + S-adenosyl-L-homocysteine + H(+)</text>
        <dbReference type="Rhea" id="RHEA:43084"/>
        <dbReference type="Rhea" id="RHEA-COMP:10331"/>
        <dbReference type="Rhea" id="RHEA-COMP:10332"/>
        <dbReference type="ChEBI" id="CHEBI:15378"/>
        <dbReference type="ChEBI" id="CHEBI:57856"/>
        <dbReference type="ChEBI" id="CHEBI:59789"/>
        <dbReference type="ChEBI" id="CHEBI:74495"/>
        <dbReference type="ChEBI" id="CHEBI:82748"/>
        <dbReference type="EC" id="2.1.1.207"/>
    </reaction>
</comment>
<dbReference type="RefSeq" id="WP_237055784.1">
    <property type="nucleotide sequence ID" value="NZ_JAKJPO010000009.1"/>
</dbReference>
<keyword evidence="3 6" id="KW-0808">Transferase</keyword>